<sequence length="821" mass="92942">MRAIFAALKEQGMDIVVFLDLLTWGDDSCISNHKCRYERAALFNSAEFPGMLRRWWRVPGGRAETPRAMLQEFVVEHAGELIEQEMKGPVLASLLAAPPEEDPLSLTVLTSLKFASLAENIRTTGAPVLWQILQGAAWTKRQALVNTHKTPQNVLMNIIAMLAYSRSSHCNRLAVLWSIYLKSCGLSARAFDTVHAIGLTMSHKWTSEGWKKIATTQMENTRANAETRAWFMSYDNLNIPRRVFSQRLDNKDMFYSACAATLWVLPKGVKMPDSAAYQRASRAGAKQPFDSRKLILEGDPAAKARVRAQAVYRILRFLVDSPVFATYEDRADIDAEKPAPVHQLPHGPEHIVQQFILRTADIDESSYEGNEKAIEEWMRQLGFDSREQRKKTSTDRLIVMVGDQLTAERLRGMMKYRSDDMNGYERLDWVRPQFGWFHLQMAFAVSLHKQYLGTAGGIGLQRAFHLLQRKGLTNTQTKGPFWHHLNEALKHFAEACIHACWLTIAGVEKLEDLLQQPPEALVIIAEDIYDQLASRKGLMKRVLLRQKQKDPVIYQMTMFNMDVLYYLDLCDAMPIGEVGRMDDLIPTLTQRFAGGGHPKYLIEMLEHLQCFHQEWPPDLKDFVRKYCWLVNRSGKPDGFTAVDQAQEQNIKDLKVTYRASGPGATLEHLAKVSPAVPVLRAVKDCIKWQIQLVKARGTKHTVPAKEKDVELLKSTAMSEGWFTYTDGRTIKRPEDVAKDVLSLGTQALFEDGAIERWWSGRAFERRATERWADEPGRADGRGVPAPVSTAAGGIPETAQVEIEVETDITEVEVSEAPVYIE</sequence>
<comment type="caution">
    <text evidence="1">The sequence shown here is derived from an EMBL/GenBank/DDBJ whole genome shotgun (WGS) entry which is preliminary data.</text>
</comment>
<evidence type="ECO:0000313" key="2">
    <source>
        <dbReference type="Proteomes" id="UP000814033"/>
    </source>
</evidence>
<accession>A0ACB8RUJ3</accession>
<reference evidence="1" key="1">
    <citation type="submission" date="2021-02" db="EMBL/GenBank/DDBJ databases">
        <authorList>
            <consortium name="DOE Joint Genome Institute"/>
            <person name="Ahrendt S."/>
            <person name="Looney B.P."/>
            <person name="Miyauchi S."/>
            <person name="Morin E."/>
            <person name="Drula E."/>
            <person name="Courty P.E."/>
            <person name="Chicoki N."/>
            <person name="Fauchery L."/>
            <person name="Kohler A."/>
            <person name="Kuo A."/>
            <person name="Labutti K."/>
            <person name="Pangilinan J."/>
            <person name="Lipzen A."/>
            <person name="Riley R."/>
            <person name="Andreopoulos W."/>
            <person name="He G."/>
            <person name="Johnson J."/>
            <person name="Barry K.W."/>
            <person name="Grigoriev I.V."/>
            <person name="Nagy L."/>
            <person name="Hibbett D."/>
            <person name="Henrissat B."/>
            <person name="Matheny P.B."/>
            <person name="Labbe J."/>
            <person name="Martin F."/>
        </authorList>
    </citation>
    <scope>NUCLEOTIDE SEQUENCE</scope>
    <source>
        <strain evidence="1">FP105234-sp</strain>
    </source>
</reference>
<evidence type="ECO:0000313" key="1">
    <source>
        <dbReference type="EMBL" id="KAI0047482.1"/>
    </source>
</evidence>
<organism evidence="1 2">
    <name type="scientific">Auriscalpium vulgare</name>
    <dbReference type="NCBI Taxonomy" id="40419"/>
    <lineage>
        <taxon>Eukaryota</taxon>
        <taxon>Fungi</taxon>
        <taxon>Dikarya</taxon>
        <taxon>Basidiomycota</taxon>
        <taxon>Agaricomycotina</taxon>
        <taxon>Agaricomycetes</taxon>
        <taxon>Russulales</taxon>
        <taxon>Auriscalpiaceae</taxon>
        <taxon>Auriscalpium</taxon>
    </lineage>
</organism>
<reference evidence="1" key="2">
    <citation type="journal article" date="2022" name="New Phytol.">
        <title>Evolutionary transition to the ectomycorrhizal habit in the genomes of a hyperdiverse lineage of mushroom-forming fungi.</title>
        <authorList>
            <person name="Looney B."/>
            <person name="Miyauchi S."/>
            <person name="Morin E."/>
            <person name="Drula E."/>
            <person name="Courty P.E."/>
            <person name="Kohler A."/>
            <person name="Kuo A."/>
            <person name="LaButti K."/>
            <person name="Pangilinan J."/>
            <person name="Lipzen A."/>
            <person name="Riley R."/>
            <person name="Andreopoulos W."/>
            <person name="He G."/>
            <person name="Johnson J."/>
            <person name="Nolan M."/>
            <person name="Tritt A."/>
            <person name="Barry K.W."/>
            <person name="Grigoriev I.V."/>
            <person name="Nagy L.G."/>
            <person name="Hibbett D."/>
            <person name="Henrissat B."/>
            <person name="Matheny P.B."/>
            <person name="Labbe J."/>
            <person name="Martin F.M."/>
        </authorList>
    </citation>
    <scope>NUCLEOTIDE SEQUENCE</scope>
    <source>
        <strain evidence="1">FP105234-sp</strain>
    </source>
</reference>
<dbReference type="Proteomes" id="UP000814033">
    <property type="component" value="Unassembled WGS sequence"/>
</dbReference>
<name>A0ACB8RUJ3_9AGAM</name>
<proteinExistence type="predicted"/>
<gene>
    <name evidence="1" type="ORF">FA95DRAFT_1663095</name>
</gene>
<protein>
    <submittedName>
        <fullName evidence="1">Uncharacterized protein</fullName>
    </submittedName>
</protein>
<keyword evidence="2" id="KW-1185">Reference proteome</keyword>
<dbReference type="EMBL" id="MU275904">
    <property type="protein sequence ID" value="KAI0047482.1"/>
    <property type="molecule type" value="Genomic_DNA"/>
</dbReference>